<protein>
    <submittedName>
        <fullName evidence="1">Uncharacterized protein</fullName>
    </submittedName>
</protein>
<accession>A0A1S2CMQ1</accession>
<dbReference type="AlphaFoldDB" id="A0A1S2CMQ1"/>
<dbReference type="EMBL" id="MKFU01000034">
    <property type="protein sequence ID" value="OHY89806.1"/>
    <property type="molecule type" value="Genomic_DNA"/>
</dbReference>
<gene>
    <name evidence="1" type="ORF">BJD16_05575</name>
</gene>
<evidence type="ECO:0000313" key="2">
    <source>
        <dbReference type="Proteomes" id="UP000179934"/>
    </source>
</evidence>
<dbReference type="Proteomes" id="UP000179934">
    <property type="component" value="Unassembled WGS sequence"/>
</dbReference>
<comment type="caution">
    <text evidence="1">The sequence shown here is derived from an EMBL/GenBank/DDBJ whole genome shotgun (WGS) entry which is preliminary data.</text>
</comment>
<proteinExistence type="predicted"/>
<name>A0A1S2CMQ1_AERSO</name>
<organism evidence="1 2">
    <name type="scientific">Aeromonas sobria</name>
    <dbReference type="NCBI Taxonomy" id="646"/>
    <lineage>
        <taxon>Bacteria</taxon>
        <taxon>Pseudomonadati</taxon>
        <taxon>Pseudomonadota</taxon>
        <taxon>Gammaproteobacteria</taxon>
        <taxon>Aeromonadales</taxon>
        <taxon>Aeromonadaceae</taxon>
        <taxon>Aeromonas</taxon>
    </lineage>
</organism>
<dbReference type="STRING" id="646.BJD16_05575"/>
<reference evidence="1 2" key="1">
    <citation type="submission" date="2016-09" db="EMBL/GenBank/DDBJ databases">
        <title>Draft Genome Sequence of Aeromonas sobria Strain 08005, Isolated from Sick Rana catesbeiana.</title>
        <authorList>
            <person name="Yang Q."/>
        </authorList>
    </citation>
    <scope>NUCLEOTIDE SEQUENCE [LARGE SCALE GENOMIC DNA]</scope>
    <source>
        <strain evidence="1 2">08005</strain>
    </source>
</reference>
<sequence length="60" mass="6973">MVAVSQRENRLATLMVLWDWFSVDNFAHRSVDQRAKVIVRSPKGTFTVRAFDERKYANTG</sequence>
<evidence type="ECO:0000313" key="1">
    <source>
        <dbReference type="EMBL" id="OHY89806.1"/>
    </source>
</evidence>